<dbReference type="GeneTree" id="ENSGT01030000234513"/>
<dbReference type="Pfam" id="PF00560">
    <property type="entry name" value="LRR_1"/>
    <property type="match status" value="1"/>
</dbReference>
<dbReference type="InterPro" id="IPR038359">
    <property type="entry name" value="Connexin_N_sf"/>
</dbReference>
<dbReference type="GO" id="GO:0005243">
    <property type="term" value="F:gap junction channel activity"/>
    <property type="evidence" value="ECO:0007669"/>
    <property type="project" value="TreeGrafter"/>
</dbReference>
<evidence type="ECO:0000256" key="13">
    <source>
        <dbReference type="SAM" id="Phobius"/>
    </source>
</evidence>
<dbReference type="EMBL" id="CAAE01014573">
    <property type="protein sequence ID" value="CAF99122.1"/>
    <property type="molecule type" value="Genomic_DNA"/>
</dbReference>
<organism evidence="16">
    <name type="scientific">Tetraodon nigroviridis</name>
    <name type="common">Spotted green pufferfish</name>
    <name type="synonym">Chelonodon nigroviridis</name>
    <dbReference type="NCBI Taxonomy" id="99883"/>
    <lineage>
        <taxon>Eukaryota</taxon>
        <taxon>Metazoa</taxon>
        <taxon>Chordata</taxon>
        <taxon>Craniata</taxon>
        <taxon>Vertebrata</taxon>
        <taxon>Euteleostomi</taxon>
        <taxon>Actinopterygii</taxon>
        <taxon>Neopterygii</taxon>
        <taxon>Teleostei</taxon>
        <taxon>Neoteleostei</taxon>
        <taxon>Acanthomorphata</taxon>
        <taxon>Eupercaria</taxon>
        <taxon>Tetraodontiformes</taxon>
        <taxon>Tetradontoidea</taxon>
        <taxon>Tetraodontidae</taxon>
        <taxon>Tetraodon</taxon>
    </lineage>
</organism>
<dbReference type="STRING" id="99883.ENSTNIP00000011834"/>
<evidence type="ECO:0000259" key="14">
    <source>
        <dbReference type="SMART" id="SM00037"/>
    </source>
</evidence>
<dbReference type="KEGG" id="tng:GSTEN00017091G001"/>
<dbReference type="SMART" id="SM01089">
    <property type="entry name" value="Connexin_CCC"/>
    <property type="match status" value="1"/>
</dbReference>
<dbReference type="InterPro" id="IPR013092">
    <property type="entry name" value="Connexin_N"/>
</dbReference>
<dbReference type="PROSITE" id="PS00407">
    <property type="entry name" value="CONNEXINS_1"/>
    <property type="match status" value="1"/>
</dbReference>
<evidence type="ECO:0000313" key="17">
    <source>
        <dbReference type="Ensembl" id="ENSTNIP00000011834.1"/>
    </source>
</evidence>
<comment type="subcellular location">
    <subcellularLocation>
        <location evidence="1">Cell junction</location>
        <location evidence="1">Gap junction</location>
    </subcellularLocation>
    <subcellularLocation>
        <location evidence="2 12">Cell membrane</location>
        <topology evidence="2 12">Multi-pass membrane protein</topology>
    </subcellularLocation>
</comment>
<comment type="subunit">
    <text evidence="3 12">A connexon is composed of a hexamer of connexins.</text>
</comment>
<dbReference type="InterPro" id="IPR019570">
    <property type="entry name" value="Connexin_CCC"/>
</dbReference>
<dbReference type="FunFam" id="1.20.1440.80:FF:000001">
    <property type="entry name" value="Gap junction alpha-1"/>
    <property type="match status" value="1"/>
</dbReference>
<dbReference type="InterPro" id="IPR032675">
    <property type="entry name" value="LRR_dom_sf"/>
</dbReference>
<keyword evidence="7" id="KW-0677">Repeat</keyword>
<dbReference type="SUPFAM" id="SSF52058">
    <property type="entry name" value="L domain-like"/>
    <property type="match status" value="2"/>
</dbReference>
<dbReference type="PROSITE" id="PS51450">
    <property type="entry name" value="LRR"/>
    <property type="match status" value="3"/>
</dbReference>
<evidence type="ECO:0000313" key="16">
    <source>
        <dbReference type="EMBL" id="CAF99122.1"/>
    </source>
</evidence>
<evidence type="ECO:0000256" key="10">
    <source>
        <dbReference type="ARBA" id="ARBA00022989"/>
    </source>
</evidence>
<dbReference type="Gene3D" id="1.20.1440.80">
    <property type="entry name" value="Gap junction channel protein cysteine-rich domain"/>
    <property type="match status" value="1"/>
</dbReference>
<evidence type="ECO:0000256" key="7">
    <source>
        <dbReference type="ARBA" id="ARBA00022737"/>
    </source>
</evidence>
<protein>
    <recommendedName>
        <fullName evidence="12">Gap junction protein</fullName>
    </recommendedName>
</protein>
<keyword evidence="9" id="KW-0965">Cell junction</keyword>
<dbReference type="PANTHER" id="PTHR11984">
    <property type="entry name" value="CONNEXIN"/>
    <property type="match status" value="1"/>
</dbReference>
<feature type="transmembrane region" description="Helical" evidence="13">
    <location>
        <begin position="871"/>
        <end position="895"/>
    </location>
</feature>
<evidence type="ECO:0000256" key="1">
    <source>
        <dbReference type="ARBA" id="ARBA00004610"/>
    </source>
</evidence>
<evidence type="ECO:0000256" key="9">
    <source>
        <dbReference type="ARBA" id="ARBA00022949"/>
    </source>
</evidence>
<dbReference type="Ensembl" id="ENSTNIT00000012024.1">
    <property type="protein sequence ID" value="ENSTNIP00000011834.1"/>
    <property type="gene ID" value="ENSTNIG00000008980.1"/>
</dbReference>
<dbReference type="Proteomes" id="UP000007303">
    <property type="component" value="Unassembled WGS sequence"/>
</dbReference>
<dbReference type="Pfam" id="PF13855">
    <property type="entry name" value="LRR_8"/>
    <property type="match status" value="2"/>
</dbReference>
<accession>Q4SJR0</accession>
<dbReference type="InterPro" id="IPR017990">
    <property type="entry name" value="Connexin_CS"/>
</dbReference>
<dbReference type="HOGENOM" id="CLU_012902_0_0_1"/>
<evidence type="ECO:0000256" key="8">
    <source>
        <dbReference type="ARBA" id="ARBA00022868"/>
    </source>
</evidence>
<dbReference type="GO" id="GO:0005922">
    <property type="term" value="C:connexin complex"/>
    <property type="evidence" value="ECO:0007669"/>
    <property type="project" value="InterPro"/>
</dbReference>
<evidence type="ECO:0000256" key="4">
    <source>
        <dbReference type="ARBA" id="ARBA00022475"/>
    </source>
</evidence>
<keyword evidence="6 12" id="KW-0812">Transmembrane</keyword>
<keyword evidence="11 13" id="KW-0472">Membrane</keyword>
<evidence type="ECO:0000313" key="18">
    <source>
        <dbReference type="Proteomes" id="UP000007303"/>
    </source>
</evidence>
<feature type="transmembrane region" description="Helical" evidence="13">
    <location>
        <begin position="759"/>
        <end position="778"/>
    </location>
</feature>
<keyword evidence="4" id="KW-1003">Cell membrane</keyword>
<keyword evidence="10 13" id="KW-1133">Transmembrane helix</keyword>
<keyword evidence="18" id="KW-1185">Reference proteome</keyword>
<evidence type="ECO:0000259" key="15">
    <source>
        <dbReference type="SMART" id="SM01089"/>
    </source>
</evidence>
<feature type="domain" description="Connexin cysteine-rich" evidence="15">
    <location>
        <begin position="827"/>
        <end position="894"/>
    </location>
</feature>
<evidence type="ECO:0000256" key="12">
    <source>
        <dbReference type="RuleBase" id="RU000630"/>
    </source>
</evidence>
<dbReference type="Gene3D" id="3.80.10.10">
    <property type="entry name" value="Ribonuclease Inhibitor"/>
    <property type="match status" value="4"/>
</dbReference>
<comment type="function">
    <text evidence="12">One gap junction consists of a cluster of closely packed pairs of transmembrane channels, the connexons, through which materials of low MW diffuse from one cell to a neighboring cell.</text>
</comment>
<dbReference type="GO" id="GO:0007267">
    <property type="term" value="P:cell-cell signaling"/>
    <property type="evidence" value="ECO:0007669"/>
    <property type="project" value="TreeGrafter"/>
</dbReference>
<reference evidence="17" key="3">
    <citation type="submission" date="2025-05" db="UniProtKB">
        <authorList>
            <consortium name="Ensembl"/>
        </authorList>
    </citation>
    <scope>IDENTIFICATION</scope>
</reference>
<name>Q4SJR0_TETNG</name>
<dbReference type="PRINTS" id="PR00206">
    <property type="entry name" value="CONNEXIN"/>
</dbReference>
<dbReference type="SMART" id="SM00369">
    <property type="entry name" value="LRR_TYP"/>
    <property type="match status" value="11"/>
</dbReference>
<feature type="transmembrane region" description="Helical" evidence="13">
    <location>
        <begin position="812"/>
        <end position="839"/>
    </location>
</feature>
<proteinExistence type="inferred from homology"/>
<reference evidence="16" key="2">
    <citation type="submission" date="2004-02" db="EMBL/GenBank/DDBJ databases">
        <authorList>
            <consortium name="Genoscope"/>
            <consortium name="Whitehead Institute Centre for Genome Research"/>
        </authorList>
    </citation>
    <scope>NUCLEOTIDE SEQUENCE</scope>
</reference>
<dbReference type="InterPro" id="IPR003591">
    <property type="entry name" value="Leu-rich_rpt_typical-subtyp"/>
</dbReference>
<keyword evidence="8 12" id="KW-0303">Gap junction</keyword>
<dbReference type="SMART" id="SM00037">
    <property type="entry name" value="CNX"/>
    <property type="match status" value="1"/>
</dbReference>
<gene>
    <name evidence="16" type="ORF">GSTENG00017091001</name>
</gene>
<evidence type="ECO:0000256" key="2">
    <source>
        <dbReference type="ARBA" id="ARBA00004651"/>
    </source>
</evidence>
<keyword evidence="5" id="KW-0433">Leucine-rich repeat</keyword>
<evidence type="ECO:0000256" key="11">
    <source>
        <dbReference type="ARBA" id="ARBA00023136"/>
    </source>
</evidence>
<dbReference type="OrthoDB" id="8195690at2759"/>
<evidence type="ECO:0000256" key="3">
    <source>
        <dbReference type="ARBA" id="ARBA00011455"/>
    </source>
</evidence>
<dbReference type="AlphaFoldDB" id="Q4SJR0"/>
<dbReference type="PROSITE" id="PS00408">
    <property type="entry name" value="CONNEXINS_2"/>
    <property type="match status" value="1"/>
</dbReference>
<dbReference type="PANTHER" id="PTHR11984:SF20">
    <property type="entry name" value="GAP JUNCTION BETA-1 PROTEIN"/>
    <property type="match status" value="1"/>
</dbReference>
<evidence type="ECO:0000256" key="6">
    <source>
        <dbReference type="ARBA" id="ARBA00022692"/>
    </source>
</evidence>
<feature type="domain" description="Connexin N-terminal" evidence="14">
    <location>
        <begin position="724"/>
        <end position="757"/>
    </location>
</feature>
<comment type="similarity">
    <text evidence="12">Belongs to the connexin family.</text>
</comment>
<dbReference type="InterPro" id="IPR001611">
    <property type="entry name" value="Leu-rich_rpt"/>
</dbReference>
<sequence>MAEMTEKRKELSWNNYSLHSLPLDLDVRLRRLDLSNNLIRQLHTLALPHLKQLNLSFNQLHLISESAFENLTQLEELNLSRNALSNNLGNNTRALRSLGRLKTLDLSVNSLNDKAAELYLQNKSVLDHLKMTGNLLTRLSNKMFQQSKNLRSISIDNNLISVIQKGTFEPLRHLESLNLAQNNLVYICDFNLQQVKYLNLSRNSVEFFVTHENNQLYMLEILDLSHNKLLYFPIIPRQNHLRYLYLQNNMIGTFETEAAMVSEVNALYRDITGDRAVSKNNFHSSWRQMPVVFLDLSYNHFISFPVETLSFLSSLEMLNFSHNCLRKLSWNVRQDNRGRRRQLFFNALKTLDMQSNGLVRISPLFLNALKQIESLNLQDNAVQPCAPGSRLQNSSSRLQPLNTSCVVFAKLKTLKDLNLRENHIQILYPNIFKETSLLALNLAGNSHLTIQEGALEGVQNTLQSLVISELNLSSNISLPCLPALTHLNISHNGLDSIPSSFSCSPLRELDIRNNHLVALDRSLTRVWASHLRIMHISGNYFNCCDSQWLTVLHEGKPKLMTGVQRRSGRGPKGAQTCRLHQSRCPPTLGNWTANLNLCQMVMPVNGISWSEEAVEWFHTMVRNRTLYARLHPRGREVTVELFLEKGKIGSMRRGASLSLRLSQNGHAKCTNGSLARRDLESKMNWGTFYALISGVNRHSTGIGRVWLSVIFVFRILVLVVAAESVWGDEKSGFTCNTQQPGCNSVCYDQFFPISHIRLWALQLILVSTPALLVAMHVAHRRHIDKKILKRAGRGTPKDLEQIKNQRFQITGALWWTYMISIIFRIVFEVAFLYIFYLIYPGFKMVRLVKCDSYPCPNTVDCFVSRPTEKTIFTVFMLGVSGVCVLLNLAEVVYLIGQACRQCIRGSEETSKVPWISQKLSSYRQNEINELILDHPLRSKFSVTKKKPS</sequence>
<dbReference type="Pfam" id="PF00029">
    <property type="entry name" value="Connexin"/>
    <property type="match status" value="1"/>
</dbReference>
<evidence type="ECO:0000256" key="5">
    <source>
        <dbReference type="ARBA" id="ARBA00022614"/>
    </source>
</evidence>
<dbReference type="InterPro" id="IPR000500">
    <property type="entry name" value="Connexin"/>
</dbReference>
<reference evidence="16 18" key="1">
    <citation type="journal article" date="2004" name="Nature">
        <title>Genome duplication in the teleost fish Tetraodon nigroviridis reveals the early vertebrate proto-karyotype.</title>
        <authorList>
            <person name="Jaillon O."/>
            <person name="Aury J.-M."/>
            <person name="Brunet F."/>
            <person name="Petit J.-L."/>
            <person name="Stange-Thomann N."/>
            <person name="Mauceli E."/>
            <person name="Bouneau L."/>
            <person name="Fischer C."/>
            <person name="Ozouf-Costaz C."/>
            <person name="Bernot A."/>
            <person name="Nicaud S."/>
            <person name="Jaffe D."/>
            <person name="Fisher S."/>
            <person name="Lutfalla G."/>
            <person name="Dossat C."/>
            <person name="Segurens B."/>
            <person name="Dasilva C."/>
            <person name="Salanoubat M."/>
            <person name="Levy M."/>
            <person name="Boudet N."/>
            <person name="Castellano S."/>
            <person name="Anthouard V."/>
            <person name="Jubin C."/>
            <person name="Castelli V."/>
            <person name="Katinka M."/>
            <person name="Vacherie B."/>
            <person name="Biemont C."/>
            <person name="Skalli Z."/>
            <person name="Cattolico L."/>
            <person name="Poulain J."/>
            <person name="De Berardinis V."/>
            <person name="Cruaud C."/>
            <person name="Duprat S."/>
            <person name="Brottier P."/>
            <person name="Coutanceau J.-P."/>
            <person name="Gouzy J."/>
            <person name="Parra G."/>
            <person name="Lardier G."/>
            <person name="Chapple C."/>
            <person name="McKernan K.J."/>
            <person name="McEwan P."/>
            <person name="Bosak S."/>
            <person name="Kellis M."/>
            <person name="Volff J.-N."/>
            <person name="Guigo R."/>
            <person name="Zody M.C."/>
            <person name="Mesirov J."/>
            <person name="Lindblad-Toh K."/>
            <person name="Birren B."/>
            <person name="Nusbaum C."/>
            <person name="Kahn D."/>
            <person name="Robinson-Rechavi M."/>
            <person name="Laudet V."/>
            <person name="Schachter V."/>
            <person name="Quetier F."/>
            <person name="Saurin W."/>
            <person name="Scarpelli C."/>
            <person name="Wincker P."/>
            <person name="Lander E.S."/>
            <person name="Weissenbach J."/>
            <person name="Roest Crollius H."/>
        </authorList>
    </citation>
    <scope>NUCLEOTIDE SEQUENCE [LARGE SCALE GENOMIC DNA]</scope>
</reference>